<protein>
    <submittedName>
        <fullName evidence="5">Methyltransferase domain-containing protein</fullName>
    </submittedName>
</protein>
<dbReference type="Proteomes" id="UP001526426">
    <property type="component" value="Unassembled WGS sequence"/>
</dbReference>
<keyword evidence="3" id="KW-0808">Transferase</keyword>
<organism evidence="5 6">
    <name type="scientific">Spirulina subsalsa FACHB-351</name>
    <dbReference type="NCBI Taxonomy" id="234711"/>
    <lineage>
        <taxon>Bacteria</taxon>
        <taxon>Bacillati</taxon>
        <taxon>Cyanobacteriota</taxon>
        <taxon>Cyanophyceae</taxon>
        <taxon>Spirulinales</taxon>
        <taxon>Spirulinaceae</taxon>
        <taxon>Spirulina</taxon>
    </lineage>
</organism>
<accession>A0ABT3L5F8</accession>
<dbReference type="GO" id="GO:0032259">
    <property type="term" value="P:methylation"/>
    <property type="evidence" value="ECO:0007669"/>
    <property type="project" value="UniProtKB-KW"/>
</dbReference>
<sequence length="199" mass="22490">MSEIAHPHFWENRYQEGTSRWDLGQATPSLMHFLQSPDAPPLGRVVVLGCGRGHDALLFGELGYEALGVDFAPSAIAQAQELAQNYDNPARFLERNIFDLSTEFPQSFDYVFEHTCFCAIPLNQRPQYVQLVHSLLKPQGELIAVFFTHTRPGGPPFGTTPAEIEQHFSPYFDILTLTPTPHSVPSRQGEEHFARLRKR</sequence>
<dbReference type="GO" id="GO:0008168">
    <property type="term" value="F:methyltransferase activity"/>
    <property type="evidence" value="ECO:0007669"/>
    <property type="project" value="UniProtKB-KW"/>
</dbReference>
<keyword evidence="1" id="KW-0597">Phosphoprotein</keyword>
<comment type="caution">
    <text evidence="5">The sequence shown here is derived from an EMBL/GenBank/DDBJ whole genome shotgun (WGS) entry which is preliminary data.</text>
</comment>
<dbReference type="PROSITE" id="PS51585">
    <property type="entry name" value="SAM_MT_TPMT"/>
    <property type="match status" value="1"/>
</dbReference>
<dbReference type="Gene3D" id="3.40.50.150">
    <property type="entry name" value="Vaccinia Virus protein VP39"/>
    <property type="match status" value="1"/>
</dbReference>
<dbReference type="PANTHER" id="PTHR32183:SF6">
    <property type="entry name" value="CYSTEINE SULFINATE DESULFINASE_CYSTEINE DESULFURASE AND RELATED ENZYMES"/>
    <property type="match status" value="1"/>
</dbReference>
<dbReference type="SUPFAM" id="SSF53335">
    <property type="entry name" value="S-adenosyl-L-methionine-dependent methyltransferases"/>
    <property type="match status" value="1"/>
</dbReference>
<dbReference type="Pfam" id="PF05724">
    <property type="entry name" value="TPMT"/>
    <property type="match status" value="1"/>
</dbReference>
<dbReference type="InterPro" id="IPR008854">
    <property type="entry name" value="TPMT"/>
</dbReference>
<dbReference type="EMBL" id="JAIHOM010000036">
    <property type="protein sequence ID" value="MCW6036432.1"/>
    <property type="molecule type" value="Genomic_DNA"/>
</dbReference>
<evidence type="ECO:0000313" key="5">
    <source>
        <dbReference type="EMBL" id="MCW6036432.1"/>
    </source>
</evidence>
<gene>
    <name evidence="5" type="ORF">K4A83_09135</name>
</gene>
<evidence type="ECO:0000256" key="1">
    <source>
        <dbReference type="ARBA" id="ARBA00022553"/>
    </source>
</evidence>
<keyword evidence="2 5" id="KW-0489">Methyltransferase</keyword>
<reference evidence="5 6" key="1">
    <citation type="submission" date="2021-08" db="EMBL/GenBank/DDBJ databases">
        <title>Draft genome sequence of Spirulina subsalsa with high tolerance to salinity and hype-accumulation of phycocyanin.</title>
        <authorList>
            <person name="Pei H."/>
            <person name="Jiang L."/>
        </authorList>
    </citation>
    <scope>NUCLEOTIDE SEQUENCE [LARGE SCALE GENOMIC DNA]</scope>
    <source>
        <strain evidence="5 6">FACHB-351</strain>
    </source>
</reference>
<evidence type="ECO:0000256" key="2">
    <source>
        <dbReference type="ARBA" id="ARBA00022603"/>
    </source>
</evidence>
<dbReference type="PANTHER" id="PTHR32183">
    <property type="match status" value="1"/>
</dbReference>
<evidence type="ECO:0000256" key="4">
    <source>
        <dbReference type="ARBA" id="ARBA00022691"/>
    </source>
</evidence>
<proteinExistence type="predicted"/>
<dbReference type="CDD" id="cd02440">
    <property type="entry name" value="AdoMet_MTases"/>
    <property type="match status" value="1"/>
</dbReference>
<dbReference type="RefSeq" id="WP_265264192.1">
    <property type="nucleotide sequence ID" value="NZ_JAIHOM010000036.1"/>
</dbReference>
<keyword evidence="4" id="KW-0949">S-adenosyl-L-methionine</keyword>
<evidence type="ECO:0000256" key="3">
    <source>
        <dbReference type="ARBA" id="ARBA00022679"/>
    </source>
</evidence>
<name>A0ABT3L5F8_9CYAN</name>
<evidence type="ECO:0000313" key="6">
    <source>
        <dbReference type="Proteomes" id="UP001526426"/>
    </source>
</evidence>
<dbReference type="InterPro" id="IPR029063">
    <property type="entry name" value="SAM-dependent_MTases_sf"/>
</dbReference>
<keyword evidence="6" id="KW-1185">Reference proteome</keyword>